<dbReference type="OrthoDB" id="6762366at2759"/>
<dbReference type="InterPro" id="IPR051703">
    <property type="entry name" value="NF-kappa-B_Signaling_Reg"/>
</dbReference>
<evidence type="ECO:0000256" key="4">
    <source>
        <dbReference type="ARBA" id="ARBA00023180"/>
    </source>
</evidence>
<reference evidence="7" key="2">
    <citation type="submission" date="2022-10" db="EMBL/GenBank/DDBJ databases">
        <authorList>
            <consortium name="ENA_rothamsted_submissions"/>
            <consortium name="culmorum"/>
            <person name="King R."/>
        </authorList>
    </citation>
    <scope>NUCLEOTIDE SEQUENCE</scope>
</reference>
<dbReference type="Pfam" id="PF09588">
    <property type="entry name" value="YqaJ"/>
    <property type="match status" value="1"/>
</dbReference>
<dbReference type="Pfam" id="PF03273">
    <property type="entry name" value="Baculo_gp64"/>
    <property type="match status" value="1"/>
</dbReference>
<gene>
    <name evidence="7" type="ORF">PHAECO_LOCUS2335</name>
</gene>
<keyword evidence="4" id="KW-0325">Glycoprotein</keyword>
<dbReference type="AlphaFoldDB" id="A0A9N9SAH7"/>
<dbReference type="GO" id="GO:0006281">
    <property type="term" value="P:DNA repair"/>
    <property type="evidence" value="ECO:0007669"/>
    <property type="project" value="UniProtKB-ARBA"/>
</dbReference>
<dbReference type="Proteomes" id="UP001153737">
    <property type="component" value="Chromosome 11"/>
</dbReference>
<evidence type="ECO:0000313" key="8">
    <source>
        <dbReference type="Proteomes" id="UP001153737"/>
    </source>
</evidence>
<reference evidence="7" key="1">
    <citation type="submission" date="2022-01" db="EMBL/GenBank/DDBJ databases">
        <authorList>
            <person name="King R."/>
        </authorList>
    </citation>
    <scope>NUCLEOTIDE SEQUENCE</scope>
</reference>
<dbReference type="SUPFAM" id="SSF52980">
    <property type="entry name" value="Restriction endonuclease-like"/>
    <property type="match status" value="1"/>
</dbReference>
<dbReference type="PANTHER" id="PTHR46609">
    <property type="entry name" value="EXONUCLEASE, PHAGE-TYPE/RECB, C-TERMINAL DOMAIN-CONTAINING PROTEIN"/>
    <property type="match status" value="1"/>
</dbReference>
<evidence type="ECO:0000256" key="5">
    <source>
        <dbReference type="SAM" id="MobiDB-lite"/>
    </source>
</evidence>
<dbReference type="InterPro" id="IPR004955">
    <property type="entry name" value="Baculovirus_Gp64"/>
</dbReference>
<dbReference type="PANTHER" id="PTHR46609:SF8">
    <property type="entry name" value="YQAJ VIRAL RECOMBINASE DOMAIN-CONTAINING PROTEIN"/>
    <property type="match status" value="1"/>
</dbReference>
<keyword evidence="2" id="KW-0812">Transmembrane</keyword>
<organism evidence="7 8">
    <name type="scientific">Phaedon cochleariae</name>
    <name type="common">Mustard beetle</name>
    <dbReference type="NCBI Taxonomy" id="80249"/>
    <lineage>
        <taxon>Eukaryota</taxon>
        <taxon>Metazoa</taxon>
        <taxon>Ecdysozoa</taxon>
        <taxon>Arthropoda</taxon>
        <taxon>Hexapoda</taxon>
        <taxon>Insecta</taxon>
        <taxon>Pterygota</taxon>
        <taxon>Neoptera</taxon>
        <taxon>Endopterygota</taxon>
        <taxon>Coleoptera</taxon>
        <taxon>Polyphaga</taxon>
        <taxon>Cucujiformia</taxon>
        <taxon>Chrysomeloidea</taxon>
        <taxon>Chrysomelidae</taxon>
        <taxon>Chrysomelinae</taxon>
        <taxon>Chrysomelini</taxon>
        <taxon>Phaedon</taxon>
    </lineage>
</organism>
<accession>A0A9N9SAH7</accession>
<dbReference type="InterPro" id="IPR019080">
    <property type="entry name" value="YqaJ_viral_recombinase"/>
</dbReference>
<dbReference type="Gene3D" id="6.10.250.3010">
    <property type="match status" value="1"/>
</dbReference>
<feature type="compositionally biased region" description="Acidic residues" evidence="5">
    <location>
        <begin position="742"/>
        <end position="751"/>
    </location>
</feature>
<feature type="region of interest" description="Disordered" evidence="5">
    <location>
        <begin position="432"/>
        <end position="455"/>
    </location>
</feature>
<feature type="compositionally biased region" description="Basic and acidic residues" evidence="5">
    <location>
        <begin position="445"/>
        <end position="455"/>
    </location>
</feature>
<evidence type="ECO:0000256" key="1">
    <source>
        <dbReference type="ARBA" id="ARBA00004182"/>
    </source>
</evidence>
<keyword evidence="3" id="KW-0472">Membrane</keyword>
<sequence>MTTTAGVVERINAFPMGRNVERREHTWIGQKWIVKWKYSCISSWECLVEITDLPLLVRPNSSGENSPFTFNIEDRLTMHLLEDPWKKSMLEQDTTCLVRRGEEISCVWQEEGKGGGTPFLVDPKTYKSYYRNIVLEVLNIEAIDEWGKQKGFWPGNNSTLSPILQDFDKLEKAVSVEDLKEVIIEMSYRQLEIETNLYIERNNRRRIEDMCITLVKSVSKLDDELIPILLDIPAKSEWINEETFKLHLCINRSFSPYTNCDSGTTFRKGRRGISRDDDFCFSINSAERIGVDLFNDSDIRFDSLNRNDPFTTAAEWDGWSSISDFGKDIMRVEATDITPDKESKQAPIGSLIPSCGLTLHDLLAELEDDIHQTPHHTNSTNETDIIIFPPQNANDDFTDEYSGDEQDVLISTLPASQLLTDAEIYNQDEENVGIDSQGDPEEMEERQSQEDMWDESRTMQLQKSKTLHLTHKKYRNHKIGIRKMILRVMAMNQKEKLPVFVLHAKRLHLCLKEMKTMRQLQRTLNLDRNAMIIWLHKCLFDNIEKETRKVWHEERKVRLTASNFGQICRATSEKSKGKIVKRLLFDKPFINKAMQHGIRYEKEAISDYEEITKSKETACGIFMDKEYPILACSPGGLVDRNGIIEVKCPSSIRYKHPQKAITSRRSKNFNTEFEINKKHYYYYQIQDWLNITERECCDLEMGRDISMDELVDHLPFTLQNMTKAELIENLYLGDDDGNIDVESIPSDDESLVGDNMSDDNRH</sequence>
<evidence type="ECO:0000313" key="7">
    <source>
        <dbReference type="EMBL" id="CAG9814606.1"/>
    </source>
</evidence>
<dbReference type="InterPro" id="IPR011604">
    <property type="entry name" value="PDDEXK-like_dom_sf"/>
</dbReference>
<feature type="compositionally biased region" description="Acidic residues" evidence="5">
    <location>
        <begin position="432"/>
        <end position="444"/>
    </location>
</feature>
<dbReference type="GO" id="GO:0044003">
    <property type="term" value="P:symbiont-mediated perturbation of host process"/>
    <property type="evidence" value="ECO:0007669"/>
    <property type="project" value="InterPro"/>
</dbReference>
<feature type="domain" description="YqaJ viral recombinase" evidence="6">
    <location>
        <begin position="551"/>
        <end position="694"/>
    </location>
</feature>
<evidence type="ECO:0000259" key="6">
    <source>
        <dbReference type="Pfam" id="PF09588"/>
    </source>
</evidence>
<protein>
    <recommendedName>
        <fullName evidence="6">YqaJ viral recombinase domain-containing protein</fullName>
    </recommendedName>
</protein>
<dbReference type="Gene3D" id="3.90.320.10">
    <property type="match status" value="1"/>
</dbReference>
<proteinExistence type="predicted"/>
<evidence type="ECO:0000256" key="2">
    <source>
        <dbReference type="ARBA" id="ARBA00022692"/>
    </source>
</evidence>
<evidence type="ECO:0000256" key="3">
    <source>
        <dbReference type="ARBA" id="ARBA00023136"/>
    </source>
</evidence>
<dbReference type="EMBL" id="OU896717">
    <property type="protein sequence ID" value="CAG9814606.1"/>
    <property type="molecule type" value="Genomic_DNA"/>
</dbReference>
<name>A0A9N9SAH7_PHACE</name>
<keyword evidence="8" id="KW-1185">Reference proteome</keyword>
<dbReference type="InterPro" id="IPR011335">
    <property type="entry name" value="Restrct_endonuc-II-like"/>
</dbReference>
<dbReference type="CDD" id="cd22343">
    <property type="entry name" value="PDDEXK_lambda_exonuclease-like"/>
    <property type="match status" value="1"/>
</dbReference>
<comment type="subcellular location">
    <subcellularLocation>
        <location evidence="1">Virion membrane</location>
    </subcellularLocation>
</comment>
<feature type="region of interest" description="Disordered" evidence="5">
    <location>
        <begin position="742"/>
        <end position="762"/>
    </location>
</feature>